<comment type="function">
    <text evidence="3">Plays an important role in regulating intracellular signaling events associated with erythroid terminal differentiation.</text>
</comment>
<evidence type="ECO:0000256" key="2">
    <source>
        <dbReference type="ARBA" id="ARBA00023043"/>
    </source>
</evidence>
<dbReference type="GO" id="GO:0000151">
    <property type="term" value="C:ubiquitin ligase complex"/>
    <property type="evidence" value="ECO:0000318"/>
    <property type="project" value="GO_Central"/>
</dbReference>
<dbReference type="Proteomes" id="UP000000305">
    <property type="component" value="Unassembled WGS sequence"/>
</dbReference>
<dbReference type="PANTHER" id="PTHR24197:SF44">
    <property type="entry name" value="ANKYRIN REPEAT DOMAIN-CONTAINING PROTEIN 54"/>
    <property type="match status" value="1"/>
</dbReference>
<name>E9FZU3_DAPPU</name>
<organism evidence="5 6">
    <name type="scientific">Daphnia pulex</name>
    <name type="common">Water flea</name>
    <dbReference type="NCBI Taxonomy" id="6669"/>
    <lineage>
        <taxon>Eukaryota</taxon>
        <taxon>Metazoa</taxon>
        <taxon>Ecdysozoa</taxon>
        <taxon>Arthropoda</taxon>
        <taxon>Crustacea</taxon>
        <taxon>Branchiopoda</taxon>
        <taxon>Diplostraca</taxon>
        <taxon>Cladocera</taxon>
        <taxon>Anomopoda</taxon>
        <taxon>Daphniidae</taxon>
        <taxon>Daphnia</taxon>
    </lineage>
</organism>
<keyword evidence="2" id="KW-0040">ANK repeat</keyword>
<proteinExistence type="predicted"/>
<dbReference type="SMART" id="SM00248">
    <property type="entry name" value="ANK"/>
    <property type="match status" value="3"/>
</dbReference>
<reference evidence="5 6" key="1">
    <citation type="journal article" date="2011" name="Science">
        <title>The ecoresponsive genome of Daphnia pulex.</title>
        <authorList>
            <person name="Colbourne J.K."/>
            <person name="Pfrender M.E."/>
            <person name="Gilbert D."/>
            <person name="Thomas W.K."/>
            <person name="Tucker A."/>
            <person name="Oakley T.H."/>
            <person name="Tokishita S."/>
            <person name="Aerts A."/>
            <person name="Arnold G.J."/>
            <person name="Basu M.K."/>
            <person name="Bauer D.J."/>
            <person name="Caceres C.E."/>
            <person name="Carmel L."/>
            <person name="Casola C."/>
            <person name="Choi J.H."/>
            <person name="Detter J.C."/>
            <person name="Dong Q."/>
            <person name="Dusheyko S."/>
            <person name="Eads B.D."/>
            <person name="Frohlich T."/>
            <person name="Geiler-Samerotte K.A."/>
            <person name="Gerlach D."/>
            <person name="Hatcher P."/>
            <person name="Jogdeo S."/>
            <person name="Krijgsveld J."/>
            <person name="Kriventseva E.V."/>
            <person name="Kultz D."/>
            <person name="Laforsch C."/>
            <person name="Lindquist E."/>
            <person name="Lopez J."/>
            <person name="Manak J.R."/>
            <person name="Muller J."/>
            <person name="Pangilinan J."/>
            <person name="Patwardhan R.P."/>
            <person name="Pitluck S."/>
            <person name="Pritham E.J."/>
            <person name="Rechtsteiner A."/>
            <person name="Rho M."/>
            <person name="Rogozin I.B."/>
            <person name="Sakarya O."/>
            <person name="Salamov A."/>
            <person name="Schaack S."/>
            <person name="Shapiro H."/>
            <person name="Shiga Y."/>
            <person name="Skalitzky C."/>
            <person name="Smith Z."/>
            <person name="Souvorov A."/>
            <person name="Sung W."/>
            <person name="Tang Z."/>
            <person name="Tsuchiya D."/>
            <person name="Tu H."/>
            <person name="Vos H."/>
            <person name="Wang M."/>
            <person name="Wolf Y.I."/>
            <person name="Yamagata H."/>
            <person name="Yamada T."/>
            <person name="Ye Y."/>
            <person name="Shaw J.R."/>
            <person name="Andrews J."/>
            <person name="Crease T.J."/>
            <person name="Tang H."/>
            <person name="Lucas S.M."/>
            <person name="Robertson H.M."/>
            <person name="Bork P."/>
            <person name="Koonin E.V."/>
            <person name="Zdobnov E.M."/>
            <person name="Grigoriev I.V."/>
            <person name="Lynch M."/>
            <person name="Boore J.L."/>
        </authorList>
    </citation>
    <scope>NUCLEOTIDE SEQUENCE [LARGE SCALE GENOMIC DNA]</scope>
</reference>
<keyword evidence="1" id="KW-0677">Repeat</keyword>
<protein>
    <recommendedName>
        <fullName evidence="4">Ankyrin repeat domain-containing protein 54</fullName>
    </recommendedName>
</protein>
<dbReference type="GO" id="GO:1990756">
    <property type="term" value="F:ubiquitin-like ligase-substrate adaptor activity"/>
    <property type="evidence" value="ECO:0000318"/>
    <property type="project" value="GO_Central"/>
</dbReference>
<dbReference type="Gene3D" id="1.25.40.20">
    <property type="entry name" value="Ankyrin repeat-containing domain"/>
    <property type="match status" value="1"/>
</dbReference>
<dbReference type="STRING" id="6669.E9FZU3"/>
<evidence type="ECO:0000256" key="4">
    <source>
        <dbReference type="ARBA" id="ARBA00039237"/>
    </source>
</evidence>
<dbReference type="InParanoid" id="E9FZU3"/>
<dbReference type="HOGENOM" id="CLU_033846_0_0_1"/>
<evidence type="ECO:0000256" key="3">
    <source>
        <dbReference type="ARBA" id="ARBA00037385"/>
    </source>
</evidence>
<dbReference type="eggNOG" id="KOG0508">
    <property type="taxonomic scope" value="Eukaryota"/>
</dbReference>
<dbReference type="InterPro" id="IPR002110">
    <property type="entry name" value="Ankyrin_rpt"/>
</dbReference>
<dbReference type="AlphaFoldDB" id="E9FZU3"/>
<gene>
    <name evidence="5" type="ORF">DAPPUDRAFT_97382</name>
</gene>
<accession>E9FZU3</accession>
<dbReference type="PANTHER" id="PTHR24197">
    <property type="entry name" value="ANKYRIN REPEAT DOMAIN-CONTAINING PROTEIN 61"/>
    <property type="match status" value="1"/>
</dbReference>
<sequence>MSTTTTRNVHQIFLAVHRGWIDHLRRVLEKDGRTMKNLCECNEHKETPLQVAIRERQFKVIEFLVQSVKDHIQIHCHPHSRWVRRMSSFSWDKINVELFAIGPAEFGREFTQIFVLPSADVAILRDMASSNRIGIFKLIEYLIDVVNDDTSWFEFFLNSMVASSMDRADKIIALELMGSAFILKIRLADEQFEPDEIAGGLRGLQCWKKALELRNSTANGRRPMPKIPHVLSSAARNALGDSPEVTTLEQLQELENQLRRHDRRSLITDQAFLVIQRTFAQRQLGAEPNLFHLKTLLDYGKQFKTTGDHFANTEIHYGRAINISLMIMQQFNRADSPKCFQVFVEAFLLFANVLNGLGRKTANNAERIKELTFAHVLEAIKFGFTIATNLILLPPICDQHSMWQSLVMRKIYFLMVTLFKMLPKFDPPEGERLCRVLANFFRVEQLRNGFASMLHLAVEGFVSARIDVTVRAEIVTFFLDNGADPKSLDRNGQSPLHILAGKCQPNSNELFFEVFQAVLEAGGHLDQVTPDGKTVIDVLQDKKKQFQESLDPRVDHWINTVMSLECYCAQKIRQESIPFEEDEQQLPLCLQQFIEQHSPLKSQLQGDNWIII</sequence>
<dbReference type="GO" id="GO:0043161">
    <property type="term" value="P:proteasome-mediated ubiquitin-dependent protein catabolic process"/>
    <property type="evidence" value="ECO:0000318"/>
    <property type="project" value="GO_Central"/>
</dbReference>
<evidence type="ECO:0000256" key="1">
    <source>
        <dbReference type="ARBA" id="ARBA00022737"/>
    </source>
</evidence>
<keyword evidence="6" id="KW-1185">Reference proteome</keyword>
<evidence type="ECO:0000313" key="5">
    <source>
        <dbReference type="EMBL" id="EFX87201.1"/>
    </source>
</evidence>
<dbReference type="InterPro" id="IPR036770">
    <property type="entry name" value="Ankyrin_rpt-contain_sf"/>
</dbReference>
<dbReference type="PhylomeDB" id="E9FZU3"/>
<dbReference type="OrthoDB" id="6345805at2759"/>
<evidence type="ECO:0000313" key="6">
    <source>
        <dbReference type="Proteomes" id="UP000000305"/>
    </source>
</evidence>
<dbReference type="SUPFAM" id="SSF48403">
    <property type="entry name" value="Ankyrin repeat"/>
    <property type="match status" value="1"/>
</dbReference>
<dbReference type="KEGG" id="dpx:DAPPUDRAFT_97382"/>
<dbReference type="EMBL" id="GL732528">
    <property type="protein sequence ID" value="EFX87201.1"/>
    <property type="molecule type" value="Genomic_DNA"/>
</dbReference>